<evidence type="ECO:0000313" key="5">
    <source>
        <dbReference type="EMBL" id="OBV38302.1"/>
    </source>
</evidence>
<dbReference type="InterPro" id="IPR015422">
    <property type="entry name" value="PyrdxlP-dep_Trfase_small"/>
</dbReference>
<sequence>MTDSQTPRSFSRINRLPPYVFNITAELKMAARRRGEDIIDMSMGNPDGATPSHIVDKLIDTVKRPDTHGYSASKGIPRLRRAISHWYKQRYAVDIDPDSEAIVTIGSKEGLAHLMLATLDRGDTVLVPNPSYPIHIWGAVIAGADIRSVRMGPGVDFFAELERAIRESYPKPKMMVLGFPSNPTAQCVELEFFERVVALAKQHDILVVHDLAYADITFDGWTAPSIMQVPGARDVAVEFFTLSKSYNMAGWRIGFMVGNAELVAALARIKSYHDYGSFTPVQVAAIAALEGDQSCVTAICAQYQRRRDVLVKGLHEAGWMVEKPKASMYIWAHIPPAYRHLGSLEFAKLLLEKARVSVSPGIGFGEYGDEYVRFALIENEARVRQALRGIKNMLRAPAAGEGQSSK</sequence>
<dbReference type="Gene3D" id="3.90.1150.10">
    <property type="entry name" value="Aspartate Aminotransferase, domain 1"/>
    <property type="match status" value="1"/>
</dbReference>
<comment type="cofactor">
    <cofactor evidence="1">
        <name>pyridoxal 5'-phosphate</name>
        <dbReference type="ChEBI" id="CHEBI:597326"/>
    </cofactor>
</comment>
<dbReference type="InterPro" id="IPR050881">
    <property type="entry name" value="LL-DAP_aminotransferase"/>
</dbReference>
<dbReference type="PATRIC" id="fig|1747903.4.peg.1849"/>
<organism evidence="5 6">
    <name type="scientific">Janthinobacterium psychrotolerans</name>
    <dbReference type="NCBI Taxonomy" id="1747903"/>
    <lineage>
        <taxon>Bacteria</taxon>
        <taxon>Pseudomonadati</taxon>
        <taxon>Pseudomonadota</taxon>
        <taxon>Betaproteobacteria</taxon>
        <taxon>Burkholderiales</taxon>
        <taxon>Oxalobacteraceae</taxon>
        <taxon>Janthinobacterium</taxon>
    </lineage>
</organism>
<dbReference type="SUPFAM" id="SSF53383">
    <property type="entry name" value="PLP-dependent transferases"/>
    <property type="match status" value="1"/>
</dbReference>
<evidence type="ECO:0000256" key="1">
    <source>
        <dbReference type="ARBA" id="ARBA00001933"/>
    </source>
</evidence>
<dbReference type="AlphaFoldDB" id="A0A1A7BXQ3"/>
<feature type="domain" description="Aminotransferase class I/classII large" evidence="4">
    <location>
        <begin position="37"/>
        <end position="388"/>
    </location>
</feature>
<dbReference type="EC" id="2.6.1.-" evidence="5"/>
<dbReference type="InterPro" id="IPR004839">
    <property type="entry name" value="Aminotransferase_I/II_large"/>
</dbReference>
<dbReference type="InterPro" id="IPR015421">
    <property type="entry name" value="PyrdxlP-dep_Trfase_major"/>
</dbReference>
<dbReference type="Gene3D" id="3.40.640.10">
    <property type="entry name" value="Type I PLP-dependent aspartate aminotransferase-like (Major domain)"/>
    <property type="match status" value="1"/>
</dbReference>
<dbReference type="PANTHER" id="PTHR42832:SF1">
    <property type="entry name" value="GLUTAMATE-PYRUVATE AMINOTRANSFERASE ALAC"/>
    <property type="match status" value="1"/>
</dbReference>
<dbReference type="PANTHER" id="PTHR42832">
    <property type="entry name" value="AMINO ACID AMINOTRANSFERASE"/>
    <property type="match status" value="1"/>
</dbReference>
<dbReference type="STRING" id="1747903.ASR47_1005256"/>
<proteinExistence type="predicted"/>
<dbReference type="OrthoDB" id="9803354at2"/>
<dbReference type="FunFam" id="3.40.640.10:FF:000018">
    <property type="entry name" value="Alanine aminotransferase AlaC"/>
    <property type="match status" value="1"/>
</dbReference>
<evidence type="ECO:0000259" key="4">
    <source>
        <dbReference type="Pfam" id="PF00155"/>
    </source>
</evidence>
<keyword evidence="3 5" id="KW-0808">Transferase</keyword>
<dbReference type="RefSeq" id="WP_150127863.1">
    <property type="nucleotide sequence ID" value="NZ_LOCQ01000058.1"/>
</dbReference>
<evidence type="ECO:0000313" key="6">
    <source>
        <dbReference type="Proteomes" id="UP000092713"/>
    </source>
</evidence>
<dbReference type="InterPro" id="IPR015424">
    <property type="entry name" value="PyrdxlP-dep_Trfase"/>
</dbReference>
<dbReference type="GO" id="GO:0008483">
    <property type="term" value="F:transaminase activity"/>
    <property type="evidence" value="ECO:0007669"/>
    <property type="project" value="UniProtKB-KW"/>
</dbReference>
<dbReference type="NCBIfam" id="NF006033">
    <property type="entry name" value="PRK08175.1"/>
    <property type="match status" value="1"/>
</dbReference>
<evidence type="ECO:0000256" key="3">
    <source>
        <dbReference type="ARBA" id="ARBA00022679"/>
    </source>
</evidence>
<protein>
    <submittedName>
        <fullName evidence="5">Alanine-synthesizing transaminase</fullName>
        <ecNumber evidence="5">2.6.1.-</ecNumber>
    </submittedName>
</protein>
<gene>
    <name evidence="5" type="ORF">ASR47_1005256</name>
</gene>
<dbReference type="Proteomes" id="UP000092713">
    <property type="component" value="Unassembled WGS sequence"/>
</dbReference>
<comment type="caution">
    <text evidence="5">The sequence shown here is derived from an EMBL/GenBank/DDBJ whole genome shotgun (WGS) entry which is preliminary data.</text>
</comment>
<reference evidence="5 6" key="1">
    <citation type="submission" date="2016-04" db="EMBL/GenBank/DDBJ databases">
        <title>Draft genome sequence of Janthinobacterium psychrotolerans sp. nov., isolated from freshwater sediments in Denmark.</title>
        <authorList>
            <person name="Gong X."/>
            <person name="Skrivergaard S."/>
            <person name="Korsgaard B.S."/>
            <person name="Schreiber L."/>
            <person name="Marshall I.P."/>
            <person name="Finster K."/>
            <person name="Schramm A."/>
        </authorList>
    </citation>
    <scope>NUCLEOTIDE SEQUENCE [LARGE SCALE GENOMIC DNA]</scope>
    <source>
        <strain evidence="5 6">S3-2</strain>
    </source>
</reference>
<dbReference type="GO" id="GO:0030170">
    <property type="term" value="F:pyridoxal phosphate binding"/>
    <property type="evidence" value="ECO:0007669"/>
    <property type="project" value="InterPro"/>
</dbReference>
<dbReference type="Pfam" id="PF00155">
    <property type="entry name" value="Aminotran_1_2"/>
    <property type="match status" value="1"/>
</dbReference>
<evidence type="ECO:0000256" key="2">
    <source>
        <dbReference type="ARBA" id="ARBA00022576"/>
    </source>
</evidence>
<name>A0A1A7BXQ3_9BURK</name>
<dbReference type="CDD" id="cd00609">
    <property type="entry name" value="AAT_like"/>
    <property type="match status" value="1"/>
</dbReference>
<keyword evidence="2 5" id="KW-0032">Aminotransferase</keyword>
<accession>A0A1A7BXQ3</accession>
<dbReference type="EMBL" id="LOCQ01000058">
    <property type="protein sequence ID" value="OBV38302.1"/>
    <property type="molecule type" value="Genomic_DNA"/>
</dbReference>
<keyword evidence="6" id="KW-1185">Reference proteome</keyword>